<keyword evidence="3" id="KW-0378">Hydrolase</keyword>
<sequence length="495" mass="54831">MSSELEDIYSAIDQNIEEHVGRILRLISQPSIAAQNIGMRECAELVRQLFLEAGCRRAEVYDTPGQPVVYGELECGAPVTLGVYMMYDVKQVEGQKWTLVEDPFKPRVVEMPPFKRVIVGRGAVNSKGPMQAFLNAVREAMRVTGGRLPVNLRFIAEGEEEISSPNLYGFVSSHKELFEGCSAVIMPFAAQDTRGEVSLHLGCKGVFEFELECSGESWGRGPTRSEIHSSYAPIVESPVWRLIRALGTMKADPQDPERVTVEGFYESVAAPTEEELGMMRTLASRLDFEAIKQSLGVKVFWRNLEGGVDTLVKLLYEPTLNIQGIHGGYTGPGFMTILPNRVSVKLEVRLVPNMEAGEVLAKIRRHLDTHGYQDIRVTATDDDFGRKVGEKWAKVDPKAPIVSAAIEAYRELGYDPQVWPRLAGTAPIHVFTNPPLRLPLVIFGLGHGGRAHAPDEYYVLDDTGKVKGLAAAEKSFVKLLYKAAEKYGKQPQKQA</sequence>
<evidence type="ECO:0000256" key="2">
    <source>
        <dbReference type="ARBA" id="ARBA00022723"/>
    </source>
</evidence>
<evidence type="ECO:0000313" key="5">
    <source>
        <dbReference type="EMBL" id="PSN91901.1"/>
    </source>
</evidence>
<dbReference type="InterPro" id="IPR002933">
    <property type="entry name" value="Peptidase_M20"/>
</dbReference>
<dbReference type="Pfam" id="PF01546">
    <property type="entry name" value="Peptidase_M20"/>
    <property type="match status" value="1"/>
</dbReference>
<reference evidence="5 6" key="1">
    <citation type="submission" date="2017-04" db="EMBL/GenBank/DDBJ databases">
        <title>Novel microbial lineages endemic to geothermal iron-oxide mats fill important gaps in the evolutionary history of Archaea.</title>
        <authorList>
            <person name="Jay Z.J."/>
            <person name="Beam J.P."/>
            <person name="Dlakic M."/>
            <person name="Rusch D.B."/>
            <person name="Kozubal M.A."/>
            <person name="Inskeep W.P."/>
        </authorList>
    </citation>
    <scope>NUCLEOTIDE SEQUENCE [LARGE SCALE GENOMIC DNA]</scope>
    <source>
        <strain evidence="5">OSP_D</strain>
    </source>
</reference>
<dbReference type="GO" id="GO:0008233">
    <property type="term" value="F:peptidase activity"/>
    <property type="evidence" value="ECO:0007669"/>
    <property type="project" value="UniProtKB-KW"/>
</dbReference>
<dbReference type="SUPFAM" id="SSF53187">
    <property type="entry name" value="Zn-dependent exopeptidases"/>
    <property type="match status" value="1"/>
</dbReference>
<dbReference type="InterPro" id="IPR011650">
    <property type="entry name" value="Peptidase_M20_dimer"/>
</dbReference>
<evidence type="ECO:0000259" key="4">
    <source>
        <dbReference type="Pfam" id="PF07687"/>
    </source>
</evidence>
<accession>A0A2R6AZT2</accession>
<evidence type="ECO:0000256" key="3">
    <source>
        <dbReference type="ARBA" id="ARBA00022801"/>
    </source>
</evidence>
<dbReference type="AlphaFoldDB" id="A0A2R6AZT2"/>
<proteinExistence type="predicted"/>
<dbReference type="InterPro" id="IPR051458">
    <property type="entry name" value="Cyt/Met_Dipeptidase"/>
</dbReference>
<evidence type="ECO:0000313" key="6">
    <source>
        <dbReference type="Proteomes" id="UP000240322"/>
    </source>
</evidence>
<dbReference type="GO" id="GO:0046872">
    <property type="term" value="F:metal ion binding"/>
    <property type="evidence" value="ECO:0007669"/>
    <property type="project" value="UniProtKB-KW"/>
</dbReference>
<feature type="domain" description="Peptidase M20 dimerisation" evidence="4">
    <location>
        <begin position="227"/>
        <end position="373"/>
    </location>
</feature>
<organism evidence="5 6">
    <name type="scientific">Candidatus Marsarchaeota G2 archaeon OSP_D</name>
    <dbReference type="NCBI Taxonomy" id="1978157"/>
    <lineage>
        <taxon>Archaea</taxon>
        <taxon>Candidatus Marsarchaeota</taxon>
        <taxon>Candidatus Marsarchaeota group 2</taxon>
    </lineage>
</organism>
<keyword evidence="2" id="KW-0479">Metal-binding</keyword>
<dbReference type="GO" id="GO:0006508">
    <property type="term" value="P:proteolysis"/>
    <property type="evidence" value="ECO:0007669"/>
    <property type="project" value="UniProtKB-KW"/>
</dbReference>
<name>A0A2R6AZT2_9ARCH</name>
<dbReference type="PANTHER" id="PTHR43270">
    <property type="entry name" value="BETA-ALA-HIS DIPEPTIDASE"/>
    <property type="match status" value="1"/>
</dbReference>
<dbReference type="Proteomes" id="UP000240322">
    <property type="component" value="Unassembled WGS sequence"/>
</dbReference>
<comment type="caution">
    <text evidence="5">The sequence shown here is derived from an EMBL/GenBank/DDBJ whole genome shotgun (WGS) entry which is preliminary data.</text>
</comment>
<dbReference type="Gene3D" id="3.30.70.360">
    <property type="match status" value="1"/>
</dbReference>
<keyword evidence="1" id="KW-0645">Protease</keyword>
<gene>
    <name evidence="5" type="ORF">B9Q03_02995</name>
</gene>
<dbReference type="Pfam" id="PF07687">
    <property type="entry name" value="M20_dimer"/>
    <property type="match status" value="1"/>
</dbReference>
<dbReference type="Gene3D" id="3.40.630.10">
    <property type="entry name" value="Zn peptidases"/>
    <property type="match status" value="1"/>
</dbReference>
<evidence type="ECO:0000256" key="1">
    <source>
        <dbReference type="ARBA" id="ARBA00022670"/>
    </source>
</evidence>
<dbReference type="EMBL" id="NEXE01000015">
    <property type="protein sequence ID" value="PSN91901.1"/>
    <property type="molecule type" value="Genomic_DNA"/>
</dbReference>
<protein>
    <recommendedName>
        <fullName evidence="4">Peptidase M20 dimerisation domain-containing protein</fullName>
    </recommendedName>
</protein>
<dbReference type="PANTHER" id="PTHR43270:SF8">
    <property type="entry name" value="DI- AND TRIPEPTIDASE DUG2-RELATED"/>
    <property type="match status" value="1"/>
</dbReference>